<gene>
    <name evidence="3" type="ORF">AWB78_07021</name>
</gene>
<reference evidence="3" key="1">
    <citation type="submission" date="2016-01" db="EMBL/GenBank/DDBJ databases">
        <authorList>
            <person name="Peeters C."/>
        </authorList>
    </citation>
    <scope>NUCLEOTIDE SEQUENCE</scope>
    <source>
        <strain evidence="3">LMG 29321</strain>
    </source>
</reference>
<dbReference type="SUPFAM" id="SSF54637">
    <property type="entry name" value="Thioesterase/thiol ester dehydrase-isomerase"/>
    <property type="match status" value="1"/>
</dbReference>
<protein>
    <submittedName>
        <fullName evidence="3">Thioesterase family protein</fullName>
    </submittedName>
</protein>
<dbReference type="Proteomes" id="UP000071859">
    <property type="component" value="Unassembled WGS sequence"/>
</dbReference>
<name>A0A158ECE4_9BURK</name>
<organism evidence="3 4">
    <name type="scientific">Caballeronia calidae</name>
    <dbReference type="NCBI Taxonomy" id="1777139"/>
    <lineage>
        <taxon>Bacteria</taxon>
        <taxon>Pseudomonadati</taxon>
        <taxon>Pseudomonadota</taxon>
        <taxon>Betaproteobacteria</taxon>
        <taxon>Burkholderiales</taxon>
        <taxon>Burkholderiaceae</taxon>
        <taxon>Caballeronia</taxon>
    </lineage>
</organism>
<dbReference type="Gene3D" id="3.10.129.10">
    <property type="entry name" value="Hotdog Thioesterase"/>
    <property type="match status" value="1"/>
</dbReference>
<dbReference type="GO" id="GO:0047617">
    <property type="term" value="F:fatty acyl-CoA hydrolase activity"/>
    <property type="evidence" value="ECO:0007669"/>
    <property type="project" value="TreeGrafter"/>
</dbReference>
<evidence type="ECO:0000256" key="2">
    <source>
        <dbReference type="ARBA" id="ARBA00022801"/>
    </source>
</evidence>
<keyword evidence="2" id="KW-0378">Hydrolase</keyword>
<dbReference type="InterPro" id="IPR050563">
    <property type="entry name" value="4-hydroxybenzoyl-CoA_TE"/>
</dbReference>
<dbReference type="Pfam" id="PF13279">
    <property type="entry name" value="4HBT_2"/>
    <property type="match status" value="1"/>
</dbReference>
<evidence type="ECO:0000256" key="1">
    <source>
        <dbReference type="ARBA" id="ARBA00005953"/>
    </source>
</evidence>
<dbReference type="EMBL" id="FCOX02000065">
    <property type="protein sequence ID" value="SAL04545.1"/>
    <property type="molecule type" value="Genomic_DNA"/>
</dbReference>
<proteinExistence type="inferred from homology"/>
<dbReference type="CDD" id="cd00586">
    <property type="entry name" value="4HBT"/>
    <property type="match status" value="1"/>
</dbReference>
<dbReference type="RefSeq" id="WP_062611086.1">
    <property type="nucleotide sequence ID" value="NZ_FCOX02000065.1"/>
</dbReference>
<dbReference type="InterPro" id="IPR029069">
    <property type="entry name" value="HotDog_dom_sf"/>
</dbReference>
<keyword evidence="4" id="KW-1185">Reference proteome</keyword>
<dbReference type="OrthoDB" id="9799036at2"/>
<dbReference type="PANTHER" id="PTHR31793">
    <property type="entry name" value="4-HYDROXYBENZOYL-COA THIOESTERASE FAMILY MEMBER"/>
    <property type="match status" value="1"/>
</dbReference>
<dbReference type="AlphaFoldDB" id="A0A158ECE4"/>
<evidence type="ECO:0000313" key="3">
    <source>
        <dbReference type="EMBL" id="SAL04545.1"/>
    </source>
</evidence>
<evidence type="ECO:0000313" key="4">
    <source>
        <dbReference type="Proteomes" id="UP000071859"/>
    </source>
</evidence>
<dbReference type="PANTHER" id="PTHR31793:SF27">
    <property type="entry name" value="NOVEL THIOESTERASE SUPERFAMILY DOMAIN AND SAPOSIN A-TYPE DOMAIN CONTAINING PROTEIN (0610012H03RIK)"/>
    <property type="match status" value="1"/>
</dbReference>
<sequence>MSKPVPTTRADYPHFLAISTRWSDNDVYGHINNVVYYSYFDTVVNEYLLRAGVLDFSEGETIGLVVETRCNFFASIVFPEPIEAGLRVEKLGNTSVRYEVAIFTQGADVAAAQGHFVHVYVDRVTRRPVPLPAPLVDALKPLITG</sequence>
<comment type="caution">
    <text evidence="3">The sequence shown here is derived from an EMBL/GenBank/DDBJ whole genome shotgun (WGS) entry which is preliminary data.</text>
</comment>
<accession>A0A158ECE4</accession>
<comment type="similarity">
    <text evidence="1">Belongs to the 4-hydroxybenzoyl-CoA thioesterase family.</text>
</comment>